<evidence type="ECO:0000256" key="2">
    <source>
        <dbReference type="RuleBase" id="RU004508"/>
    </source>
</evidence>
<dbReference type="PANTHER" id="PTHR30244">
    <property type="entry name" value="TRANSAMINASE"/>
    <property type="match status" value="1"/>
</dbReference>
<keyword evidence="3" id="KW-0808">Transferase</keyword>
<evidence type="ECO:0000256" key="1">
    <source>
        <dbReference type="ARBA" id="ARBA00037999"/>
    </source>
</evidence>
<dbReference type="PIRSF" id="PIRSF000390">
    <property type="entry name" value="PLP_StrS"/>
    <property type="match status" value="1"/>
</dbReference>
<dbReference type="InterPro" id="IPR015424">
    <property type="entry name" value="PyrdxlP-dep_Trfase"/>
</dbReference>
<dbReference type="GO" id="GO:0008483">
    <property type="term" value="F:transaminase activity"/>
    <property type="evidence" value="ECO:0007669"/>
    <property type="project" value="UniProtKB-KW"/>
</dbReference>
<reference evidence="3 4" key="1">
    <citation type="submission" date="2024-04" db="EMBL/GenBank/DDBJ databases">
        <title>Flavobacterium sp. DGU41 16S ribosomal RNA gene Genome sequencing and assembly.</title>
        <authorList>
            <person name="Park S."/>
        </authorList>
    </citation>
    <scope>NUCLEOTIDE SEQUENCE [LARGE SCALE GENOMIC DNA]</scope>
    <source>
        <strain evidence="3 4">DGU41</strain>
    </source>
</reference>
<dbReference type="Gene3D" id="3.90.1150.10">
    <property type="entry name" value="Aspartate Aminotransferase, domain 1"/>
    <property type="match status" value="1"/>
</dbReference>
<sequence>MNPKQILLSPPHMGGTEQDYIAQAFQDNWIAPAGPHIDLFENRLADFLGENTQVAALQSGTAAIHLGLQLLGVQNGDEVLCQSLTFVASVNPVLYLGATPVFVGSENETWNMCPDALEKAILNRLENGIQPKAILLVHLYGMPAKMNEIVRLSKKYNIPILEDAAEALGSTYHGKLCGTFGDFGVLSFNGNKIITTSGGGGLICHSETAKQKAIFWATQAKEAAAHYEHKQMGYNYRMSNISASIGLGQMEVLSKHIQLRRQNHAFYQQFFDTIPQVTLHQEPNENFNSNHWLNVIQLASFEQREALRLYLEQHQIESRPVWKPMHLQPLFQNNLYFGDHLETELFNNGLCLASGSSLSAEDLNRIRTALELFFNKL</sequence>
<dbReference type="InterPro" id="IPR000653">
    <property type="entry name" value="DegT/StrS_aminotransferase"/>
</dbReference>
<dbReference type="PANTHER" id="PTHR30244:SF34">
    <property type="entry name" value="DTDP-4-AMINO-4,6-DIDEOXYGALACTOSE TRANSAMINASE"/>
    <property type="match status" value="1"/>
</dbReference>
<dbReference type="Gene3D" id="3.40.640.10">
    <property type="entry name" value="Type I PLP-dependent aspartate aminotransferase-like (Major domain)"/>
    <property type="match status" value="1"/>
</dbReference>
<name>A0ABU9I695_9FLAO</name>
<organism evidence="3 4">
    <name type="scientific">Flavobacterium helocola</name>
    <dbReference type="NCBI Taxonomy" id="3139139"/>
    <lineage>
        <taxon>Bacteria</taxon>
        <taxon>Pseudomonadati</taxon>
        <taxon>Bacteroidota</taxon>
        <taxon>Flavobacteriia</taxon>
        <taxon>Flavobacteriales</taxon>
        <taxon>Flavobacteriaceae</taxon>
        <taxon>Flavobacterium</taxon>
    </lineage>
</organism>
<dbReference type="CDD" id="cd00616">
    <property type="entry name" value="AHBA_syn"/>
    <property type="match status" value="1"/>
</dbReference>
<keyword evidence="3" id="KW-0032">Aminotransferase</keyword>
<comment type="caution">
    <text evidence="3">The sequence shown here is derived from an EMBL/GenBank/DDBJ whole genome shotgun (WGS) entry which is preliminary data.</text>
</comment>
<dbReference type="InterPro" id="IPR015421">
    <property type="entry name" value="PyrdxlP-dep_Trfase_major"/>
</dbReference>
<dbReference type="Proteomes" id="UP001393056">
    <property type="component" value="Unassembled WGS sequence"/>
</dbReference>
<keyword evidence="2" id="KW-0663">Pyridoxal phosphate</keyword>
<dbReference type="Pfam" id="PF01041">
    <property type="entry name" value="DegT_DnrJ_EryC1"/>
    <property type="match status" value="1"/>
</dbReference>
<dbReference type="InterPro" id="IPR015422">
    <property type="entry name" value="PyrdxlP-dep_Trfase_small"/>
</dbReference>
<proteinExistence type="inferred from homology"/>
<evidence type="ECO:0000313" key="3">
    <source>
        <dbReference type="EMBL" id="MEL1247926.1"/>
    </source>
</evidence>
<accession>A0ABU9I695</accession>
<protein>
    <submittedName>
        <fullName evidence="3">Aminotransferase class I/II-fold pyridoxal phosphate-dependent enzyme</fullName>
    </submittedName>
</protein>
<dbReference type="RefSeq" id="WP_341682892.1">
    <property type="nucleotide sequence ID" value="NZ_JBBYHT010000003.1"/>
</dbReference>
<comment type="similarity">
    <text evidence="1 2">Belongs to the DegT/DnrJ/EryC1 family.</text>
</comment>
<gene>
    <name evidence="3" type="ORF">AAEO58_07705</name>
</gene>
<evidence type="ECO:0000313" key="4">
    <source>
        <dbReference type="Proteomes" id="UP001393056"/>
    </source>
</evidence>
<keyword evidence="4" id="KW-1185">Reference proteome</keyword>
<dbReference type="SUPFAM" id="SSF53383">
    <property type="entry name" value="PLP-dependent transferases"/>
    <property type="match status" value="1"/>
</dbReference>
<dbReference type="EMBL" id="JBBYHT010000003">
    <property type="protein sequence ID" value="MEL1247926.1"/>
    <property type="molecule type" value="Genomic_DNA"/>
</dbReference>